<gene>
    <name evidence="1" type="ORF">BROSI_A1720</name>
</gene>
<name>A0ABQ0JWT5_9BACT</name>
<sequence length="84" mass="9747">MKEFHNCEPDFPVFTKERISHEKYHEKLTGQGIDEGIVALVLINNMSAASATGFDLYRLLHEYILNIEVRMKINKILKQDIKTV</sequence>
<keyword evidence="2" id="KW-1185">Reference proteome</keyword>
<reference evidence="2" key="1">
    <citation type="journal article" date="2015" name="Genome Announc.">
        <title>Draft Genome Sequence of an Anaerobic Ammonium-Oxidizing Bacterium, "Candidatus Brocadia sinica".</title>
        <authorList>
            <person name="Oshiki M."/>
            <person name="Shinyako-Hata K."/>
            <person name="Satoh H."/>
            <person name="Okabe S."/>
        </authorList>
    </citation>
    <scope>NUCLEOTIDE SEQUENCE [LARGE SCALE GENOMIC DNA]</scope>
    <source>
        <strain evidence="2">JPN1</strain>
    </source>
</reference>
<organism evidence="1 2">
    <name type="scientific">Candidatus Brocadia sinica JPN1</name>
    <dbReference type="NCBI Taxonomy" id="1197129"/>
    <lineage>
        <taxon>Bacteria</taxon>
        <taxon>Pseudomonadati</taxon>
        <taxon>Planctomycetota</taxon>
        <taxon>Candidatus Brocadiia</taxon>
        <taxon>Candidatus Brocadiales</taxon>
        <taxon>Candidatus Brocadiaceae</taxon>
        <taxon>Candidatus Brocadia</taxon>
    </lineage>
</organism>
<dbReference type="Proteomes" id="UP000032309">
    <property type="component" value="Unassembled WGS sequence"/>
</dbReference>
<protein>
    <submittedName>
        <fullName evidence="1">Uncharacterized protein</fullName>
    </submittedName>
</protein>
<evidence type="ECO:0000313" key="2">
    <source>
        <dbReference type="Proteomes" id="UP000032309"/>
    </source>
</evidence>
<evidence type="ECO:0000313" key="1">
    <source>
        <dbReference type="EMBL" id="GAN33203.1"/>
    </source>
</evidence>
<dbReference type="EMBL" id="BAFN01000001">
    <property type="protein sequence ID" value="GAN33203.1"/>
    <property type="molecule type" value="Genomic_DNA"/>
</dbReference>
<accession>A0ABQ0JWT5</accession>
<proteinExistence type="predicted"/>
<comment type="caution">
    <text evidence="1">The sequence shown here is derived from an EMBL/GenBank/DDBJ whole genome shotgun (WGS) entry which is preliminary data.</text>
</comment>
<dbReference type="RefSeq" id="WP_052563271.1">
    <property type="nucleotide sequence ID" value="NZ_BAFN01000001.1"/>
</dbReference>